<keyword evidence="2" id="KW-1185">Reference proteome</keyword>
<reference evidence="2" key="1">
    <citation type="journal article" date="2014" name="Genome Biol.">
        <title>Genome analysis of a major urban malaria vector mosquito, Anopheles stephensi.</title>
        <authorList>
            <person name="Jiang X."/>
            <person name="Peery A."/>
            <person name="Hall A.B."/>
            <person name="Sharma A."/>
            <person name="Chen X.G."/>
            <person name="Waterhouse R.M."/>
            <person name="Komissarov A."/>
            <person name="Riehle M.M."/>
            <person name="Shouche Y."/>
            <person name="Sharakhova M.V."/>
            <person name="Lawson D."/>
            <person name="Pakpour N."/>
            <person name="Arensburger P."/>
            <person name="Davidson V.L."/>
            <person name="Eiglmeier K."/>
            <person name="Emrich S."/>
            <person name="George P."/>
            <person name="Kennedy R.C."/>
            <person name="Mane S.P."/>
            <person name="Maslen G."/>
            <person name="Oringanje C."/>
            <person name="Qi Y."/>
            <person name="Settlage R."/>
            <person name="Tojo M."/>
            <person name="Tubio J.M."/>
            <person name="Unger M.F."/>
            <person name="Wang B."/>
            <person name="Vernick K.D."/>
            <person name="Ribeiro J.M."/>
            <person name="James A.A."/>
            <person name="Michel K."/>
            <person name="Riehle M.A."/>
            <person name="Luckhart S."/>
            <person name="Sharakhov I.V."/>
            <person name="Tu Z."/>
        </authorList>
    </citation>
    <scope>NUCLEOTIDE SEQUENCE [LARGE SCALE GENOMIC DNA]</scope>
    <source>
        <strain evidence="2">Indian</strain>
    </source>
</reference>
<organism evidence="1 2">
    <name type="scientific">Anopheles stephensi</name>
    <name type="common">Indo-Pakistan malaria mosquito</name>
    <dbReference type="NCBI Taxonomy" id="30069"/>
    <lineage>
        <taxon>Eukaryota</taxon>
        <taxon>Metazoa</taxon>
        <taxon>Ecdysozoa</taxon>
        <taxon>Arthropoda</taxon>
        <taxon>Hexapoda</taxon>
        <taxon>Insecta</taxon>
        <taxon>Pterygota</taxon>
        <taxon>Neoptera</taxon>
        <taxon>Endopterygota</taxon>
        <taxon>Diptera</taxon>
        <taxon>Nematocera</taxon>
        <taxon>Culicoidea</taxon>
        <taxon>Culicidae</taxon>
        <taxon>Anophelinae</taxon>
        <taxon>Anopheles</taxon>
    </lineage>
</organism>
<dbReference type="Proteomes" id="UP000076408">
    <property type="component" value="Unassembled WGS sequence"/>
</dbReference>
<sequence>MSCRSVYNTTPFEQPIQRRKTVINLALPFKYVQLRILSKGKDPKSNVSRMASGHFFWAIFYFACLCSASLANNAKVNFREKEKKILDQILGAGKYDARIRPSGINGTGIGRNEKDN</sequence>
<dbReference type="EnsemblMetazoa" id="ASTEI03630-RA">
    <property type="protein sequence ID" value="ASTEI03630-PA"/>
    <property type="gene ID" value="ASTEI03630"/>
</dbReference>
<accession>A0A182Y594</accession>
<dbReference type="STRING" id="30069.A0A182Y594"/>
<reference evidence="1" key="2">
    <citation type="submission" date="2020-05" db="UniProtKB">
        <authorList>
            <consortium name="EnsemblMetazoa"/>
        </authorList>
    </citation>
    <scope>IDENTIFICATION</scope>
    <source>
        <strain evidence="1">Indian</strain>
    </source>
</reference>
<name>A0A182Y594_ANOST</name>
<evidence type="ECO:0000313" key="2">
    <source>
        <dbReference type="Proteomes" id="UP000076408"/>
    </source>
</evidence>
<dbReference type="AlphaFoldDB" id="A0A182Y594"/>
<proteinExistence type="predicted"/>
<dbReference type="VEuPathDB" id="VectorBase:ASTE002417"/>
<dbReference type="VEuPathDB" id="VectorBase:ASTEI03630"/>
<evidence type="ECO:0000313" key="1">
    <source>
        <dbReference type="EnsemblMetazoa" id="ASTEI03630-PA"/>
    </source>
</evidence>
<protein>
    <submittedName>
        <fullName evidence="1">Uncharacterized protein</fullName>
    </submittedName>
</protein>
<dbReference type="VEuPathDB" id="VectorBase:ASTEI20_035525"/>